<evidence type="ECO:0000256" key="2">
    <source>
        <dbReference type="SAM" id="Phobius"/>
    </source>
</evidence>
<keyword evidence="2" id="KW-0812">Transmembrane</keyword>
<evidence type="ECO:0000313" key="3">
    <source>
        <dbReference type="EMBL" id="AYV77250.1"/>
    </source>
</evidence>
<sequence length="448" mass="49429">MNNKKYKLIGGVQEQDKNKQLPVTDVTEQKIVVVPTKQEEIPIPTQVSVVSAAQTVQQVVQVVKALPSYGKEISPDLIKKAKPQGSIINIDNLKNVSGKKNPRIQIPKRSGYRKFFKWAFRGFKVVVGTAALIVSLGASGDTLTDILFLIIDVAFLVYNVGSILILTVEQASATKWITDIYNLEWIGSPDDIKNKMIVIFKEVDEQDEQVGQVDGQVVKQVGGQSAASQIYGVICDKYMTVLDSFAAMFASLISTMIPEDPGVIRIIIELIISEGMMYLGKSPFEALKWIYNKIPKALTEVLMNQKNLSKFFFDMLIYLKGLLPSKDDTTWQRVKKHGTRSLLLNLTVLVPGVNIVTMPLMPVLMAGNVLAENSLVAEEVSQFIDSHIAPHCDSYAALIMRIIPMVFATTLIFSRCAGAEIEETIVLDPATPNPNPNPKPIQATPLGK</sequence>
<name>A0A3G4ZQR9_9VIRU</name>
<feature type="transmembrane region" description="Helical" evidence="2">
    <location>
        <begin position="342"/>
        <end position="365"/>
    </location>
</feature>
<gene>
    <name evidence="3" type="ORF">Barrevirus23_7</name>
</gene>
<organism evidence="3">
    <name type="scientific">Barrevirus sp</name>
    <dbReference type="NCBI Taxonomy" id="2487763"/>
    <lineage>
        <taxon>Viruses</taxon>
        <taxon>Varidnaviria</taxon>
        <taxon>Bamfordvirae</taxon>
        <taxon>Nucleocytoviricota</taxon>
        <taxon>Megaviricetes</taxon>
        <taxon>Imitervirales</taxon>
        <taxon>Mimiviridae</taxon>
        <taxon>Klosneuvirinae</taxon>
    </lineage>
</organism>
<feature type="transmembrane region" description="Helical" evidence="2">
    <location>
        <begin position="146"/>
        <end position="168"/>
    </location>
</feature>
<feature type="transmembrane region" description="Helical" evidence="2">
    <location>
        <begin position="395"/>
        <end position="413"/>
    </location>
</feature>
<keyword evidence="2" id="KW-0472">Membrane</keyword>
<dbReference type="EMBL" id="MK072020">
    <property type="protein sequence ID" value="AYV77250.1"/>
    <property type="molecule type" value="Genomic_DNA"/>
</dbReference>
<accession>A0A3G4ZQR9</accession>
<feature type="region of interest" description="Disordered" evidence="1">
    <location>
        <begin position="428"/>
        <end position="448"/>
    </location>
</feature>
<proteinExistence type="predicted"/>
<evidence type="ECO:0000256" key="1">
    <source>
        <dbReference type="SAM" id="MobiDB-lite"/>
    </source>
</evidence>
<feature type="transmembrane region" description="Helical" evidence="2">
    <location>
        <begin position="118"/>
        <end position="140"/>
    </location>
</feature>
<keyword evidence="2" id="KW-1133">Transmembrane helix</keyword>
<protein>
    <submittedName>
        <fullName evidence="3">DnaJ domain protein</fullName>
    </submittedName>
</protein>
<reference evidence="3" key="1">
    <citation type="submission" date="2018-10" db="EMBL/GenBank/DDBJ databases">
        <title>Hidden diversity of soil giant viruses.</title>
        <authorList>
            <person name="Schulz F."/>
            <person name="Alteio L."/>
            <person name="Goudeau D."/>
            <person name="Ryan E.M."/>
            <person name="Malmstrom R.R."/>
            <person name="Blanchard J."/>
            <person name="Woyke T."/>
        </authorList>
    </citation>
    <scope>NUCLEOTIDE SEQUENCE</scope>
    <source>
        <strain evidence="3">BAV1</strain>
    </source>
</reference>